<gene>
    <name evidence="1" type="ORF">GOODEAATRI_001208</name>
</gene>
<accession>A0ABV0P0M6</accession>
<evidence type="ECO:0000313" key="2">
    <source>
        <dbReference type="Proteomes" id="UP001476798"/>
    </source>
</evidence>
<protein>
    <submittedName>
        <fullName evidence="1">Uncharacterized protein</fullName>
    </submittedName>
</protein>
<proteinExistence type="predicted"/>
<comment type="caution">
    <text evidence="1">The sequence shown here is derived from an EMBL/GenBank/DDBJ whole genome shotgun (WGS) entry which is preliminary data.</text>
</comment>
<reference evidence="1 2" key="1">
    <citation type="submission" date="2021-06" db="EMBL/GenBank/DDBJ databases">
        <authorList>
            <person name="Palmer J.M."/>
        </authorList>
    </citation>
    <scope>NUCLEOTIDE SEQUENCE [LARGE SCALE GENOMIC DNA]</scope>
    <source>
        <strain evidence="1 2">GA_2019</strain>
        <tissue evidence="1">Muscle</tissue>
    </source>
</reference>
<keyword evidence="2" id="KW-1185">Reference proteome</keyword>
<organism evidence="1 2">
    <name type="scientific">Goodea atripinnis</name>
    <dbReference type="NCBI Taxonomy" id="208336"/>
    <lineage>
        <taxon>Eukaryota</taxon>
        <taxon>Metazoa</taxon>
        <taxon>Chordata</taxon>
        <taxon>Craniata</taxon>
        <taxon>Vertebrata</taxon>
        <taxon>Euteleostomi</taxon>
        <taxon>Actinopterygii</taxon>
        <taxon>Neopterygii</taxon>
        <taxon>Teleostei</taxon>
        <taxon>Neoteleostei</taxon>
        <taxon>Acanthomorphata</taxon>
        <taxon>Ovalentaria</taxon>
        <taxon>Atherinomorphae</taxon>
        <taxon>Cyprinodontiformes</taxon>
        <taxon>Goodeidae</taxon>
        <taxon>Goodea</taxon>
    </lineage>
</organism>
<evidence type="ECO:0000313" key="1">
    <source>
        <dbReference type="EMBL" id="MEQ2177188.1"/>
    </source>
</evidence>
<feature type="non-terminal residue" evidence="1">
    <location>
        <position position="89"/>
    </location>
</feature>
<sequence>MHSLFKLLLDLQRSSQIMCLMGPKADCPGEDLSFLLDSKAFGQQQCVVDSSYPEPPKAPNLYDTKGATDAGLLNLDSHQDFNWWTSYPH</sequence>
<name>A0ABV0P0M6_9TELE</name>
<dbReference type="EMBL" id="JAHRIO010060006">
    <property type="protein sequence ID" value="MEQ2177188.1"/>
    <property type="molecule type" value="Genomic_DNA"/>
</dbReference>
<dbReference type="Proteomes" id="UP001476798">
    <property type="component" value="Unassembled WGS sequence"/>
</dbReference>